<dbReference type="PANTHER" id="PTHR11122">
    <property type="entry name" value="APOSPORY-ASSOCIATED PROTEIN C-RELATED"/>
    <property type="match status" value="1"/>
</dbReference>
<dbReference type="GO" id="GO:0016853">
    <property type="term" value="F:isomerase activity"/>
    <property type="evidence" value="ECO:0007669"/>
    <property type="project" value="InterPro"/>
</dbReference>
<dbReference type="STRING" id="272562.CA_C3032"/>
<dbReference type="CDD" id="cd09024">
    <property type="entry name" value="Aldose_epim_lacX"/>
    <property type="match status" value="1"/>
</dbReference>
<dbReference type="Proteomes" id="UP000000814">
    <property type="component" value="Chromosome"/>
</dbReference>
<dbReference type="KEGG" id="cac:CA_C3032"/>
<protein>
    <submittedName>
        <fullName evidence="1">Galactose mutarotase related enzyme</fullName>
    </submittedName>
</protein>
<dbReference type="EMBL" id="AE001437">
    <property type="protein sequence ID" value="AAK80972.1"/>
    <property type="molecule type" value="Genomic_DNA"/>
</dbReference>
<dbReference type="PANTHER" id="PTHR11122:SF13">
    <property type="entry name" value="GLUCOSE-6-PHOSPHATE 1-EPIMERASE"/>
    <property type="match status" value="1"/>
</dbReference>
<dbReference type="Gene3D" id="2.70.98.10">
    <property type="match status" value="1"/>
</dbReference>
<dbReference type="Pfam" id="PF01263">
    <property type="entry name" value="Aldose_epim"/>
    <property type="match status" value="1"/>
</dbReference>
<dbReference type="InterPro" id="IPR014718">
    <property type="entry name" value="GH-type_carb-bd"/>
</dbReference>
<sequence length="298" mass="34160">MCVRLENENFKAELSESGAELTSLKSKNTDNEYIWTANSSYWGRHAPILFPIVGKVKDNKYRIADKVYNLSQHGFARDMEFEVEDNASDRAVFKLVWNDETLEKYPYKFELRVIYVLKDSTVDVTYNVKNVDDKDIFFSIGAHPGFNCPVIGKQSENDELQFEDYYIEFEKRETTGVVKLNSSNLLSRNTSPFLYASNILNLSEKLFKQGALILKDLDSTSISLKNDKNTTSVTVSFEGFPYVGLWSKPEGAPFVCIEPWFGHADYEDFNGDFREKEDGLKLEVGKEFECTYSITIGE</sequence>
<organism evidence="1 2">
    <name type="scientific">Clostridium acetobutylicum (strain ATCC 824 / DSM 792 / JCM 1419 / IAM 19013 / LMG 5710 / NBRC 13948 / NRRL B-527 / VKM B-1787 / 2291 / W)</name>
    <dbReference type="NCBI Taxonomy" id="272562"/>
    <lineage>
        <taxon>Bacteria</taxon>
        <taxon>Bacillati</taxon>
        <taxon>Bacillota</taxon>
        <taxon>Clostridia</taxon>
        <taxon>Eubacteriales</taxon>
        <taxon>Clostridiaceae</taxon>
        <taxon>Clostridium</taxon>
    </lineage>
</organism>
<evidence type="ECO:0000313" key="1">
    <source>
        <dbReference type="EMBL" id="AAK80972.1"/>
    </source>
</evidence>
<dbReference type="GeneID" id="44999519"/>
<evidence type="ECO:0000313" key="2">
    <source>
        <dbReference type="Proteomes" id="UP000000814"/>
    </source>
</evidence>
<accession>Q97ES5</accession>
<dbReference type="PIR" id="A97273">
    <property type="entry name" value="A97273"/>
</dbReference>
<dbReference type="OrthoDB" id="9795355at2"/>
<dbReference type="GO" id="GO:0005975">
    <property type="term" value="P:carbohydrate metabolic process"/>
    <property type="evidence" value="ECO:0007669"/>
    <property type="project" value="InterPro"/>
</dbReference>
<dbReference type="GO" id="GO:0030246">
    <property type="term" value="F:carbohydrate binding"/>
    <property type="evidence" value="ECO:0007669"/>
    <property type="project" value="InterPro"/>
</dbReference>
<reference evidence="1 2" key="1">
    <citation type="journal article" date="2001" name="J. Bacteriol.">
        <title>Genome sequence and comparative analysis of the solvent-producing bacterium Clostridium acetobutylicum.</title>
        <authorList>
            <person name="Nolling J."/>
            <person name="Breton G."/>
            <person name="Omelchenko M.V."/>
            <person name="Makarova K.S."/>
            <person name="Zeng Q."/>
            <person name="Gibson R."/>
            <person name="Lee H.M."/>
            <person name="Dubois J."/>
            <person name="Qiu D."/>
            <person name="Hitti J."/>
            <person name="Wolf Y.I."/>
            <person name="Tatusov R.L."/>
            <person name="Sabathe F."/>
            <person name="Doucette-Stamm L."/>
            <person name="Soucaille P."/>
            <person name="Daly M.J."/>
            <person name="Bennett G.N."/>
            <person name="Koonin E.V."/>
            <person name="Smith D.R."/>
        </authorList>
    </citation>
    <scope>NUCLEOTIDE SEQUENCE [LARGE SCALE GENOMIC DNA]</scope>
    <source>
        <strain evidence="2">ATCC 824 / DSM 792 / JCM 1419 / LMG 5710 / VKM B-1787</strain>
    </source>
</reference>
<name>Q97ES5_CLOAB</name>
<dbReference type="SUPFAM" id="SSF74650">
    <property type="entry name" value="Galactose mutarotase-like"/>
    <property type="match status" value="1"/>
</dbReference>
<dbReference type="InterPro" id="IPR011013">
    <property type="entry name" value="Gal_mutarotase_sf_dom"/>
</dbReference>
<dbReference type="RefSeq" id="WP_010966313.1">
    <property type="nucleotide sequence ID" value="NC_003030.1"/>
</dbReference>
<dbReference type="PATRIC" id="fig|272562.8.peg.3215"/>
<dbReference type="HOGENOM" id="CLU_057834_1_0_9"/>
<proteinExistence type="predicted"/>
<dbReference type="InterPro" id="IPR008183">
    <property type="entry name" value="Aldose_1/G6P_1-epimerase"/>
</dbReference>
<dbReference type="AlphaFoldDB" id="Q97ES5"/>
<dbReference type="eggNOG" id="COG2017">
    <property type="taxonomic scope" value="Bacteria"/>
</dbReference>
<keyword evidence="2" id="KW-1185">Reference proteome</keyword>
<gene>
    <name evidence="1" type="ordered locus">CA_C3032</name>
</gene>
<dbReference type="InterPro" id="IPR037481">
    <property type="entry name" value="LacX"/>
</dbReference>